<keyword evidence="11" id="KW-1185">Reference proteome</keyword>
<keyword evidence="6 8" id="KW-0411">Iron-sulfur</keyword>
<feature type="binding site" evidence="8">
    <location>
        <position position="91"/>
    </location>
    <ligand>
        <name>S-adenosyl-L-methionine</name>
        <dbReference type="ChEBI" id="CHEBI:59789"/>
    </ligand>
</feature>
<feature type="domain" description="Radical SAM core" evidence="9">
    <location>
        <begin position="29"/>
        <end position="236"/>
    </location>
</feature>
<feature type="binding site" evidence="8">
    <location>
        <position position="38"/>
    </location>
    <ligand>
        <name>substrate</name>
    </ligand>
</feature>
<keyword evidence="2 8" id="KW-0949">S-adenosyl-L-methionine</keyword>
<keyword evidence="5 8" id="KW-0408">Iron</keyword>
<evidence type="ECO:0000256" key="5">
    <source>
        <dbReference type="ARBA" id="ARBA00023004"/>
    </source>
</evidence>
<keyword evidence="8" id="KW-0671">Queuosine biosynthesis</keyword>
<feature type="binding site" evidence="8">
    <location>
        <begin position="138"/>
        <end position="140"/>
    </location>
    <ligand>
        <name>S-adenosyl-L-methionine</name>
        <dbReference type="ChEBI" id="CHEBI:59789"/>
    </ligand>
</feature>
<feature type="binding site" evidence="8">
    <location>
        <position position="42"/>
    </location>
    <ligand>
        <name>[4Fe-4S] cluster</name>
        <dbReference type="ChEBI" id="CHEBI:49883"/>
        <note>4Fe-4S-S-AdoMet</note>
    </ligand>
</feature>
<feature type="binding site" evidence="8">
    <location>
        <position position="89"/>
    </location>
    <ligand>
        <name>substrate</name>
    </ligand>
</feature>
<comment type="similarity">
    <text evidence="8">Belongs to the radical SAM superfamily. 7-carboxy-7-deazaguanine synthase family.</text>
</comment>
<comment type="catalytic activity">
    <reaction evidence="8">
        <text>6-carboxy-5,6,7,8-tetrahydropterin + H(+) = 7-carboxy-7-carbaguanine + NH4(+)</text>
        <dbReference type="Rhea" id="RHEA:27974"/>
        <dbReference type="ChEBI" id="CHEBI:15378"/>
        <dbReference type="ChEBI" id="CHEBI:28938"/>
        <dbReference type="ChEBI" id="CHEBI:61032"/>
        <dbReference type="ChEBI" id="CHEBI:61036"/>
        <dbReference type="EC" id="4.3.99.3"/>
    </reaction>
</comment>
<dbReference type="PANTHER" id="PTHR42836">
    <property type="entry name" value="7-CARBOXY-7-DEAZAGUANINE SYNTHASE"/>
    <property type="match status" value="1"/>
</dbReference>
<comment type="caution">
    <text evidence="8">Lacks conserved residue(s) required for the propagation of feature annotation.</text>
</comment>
<evidence type="ECO:0000259" key="9">
    <source>
        <dbReference type="PROSITE" id="PS51918"/>
    </source>
</evidence>
<evidence type="ECO:0000256" key="4">
    <source>
        <dbReference type="ARBA" id="ARBA00022842"/>
    </source>
</evidence>
<comment type="function">
    <text evidence="8">Catalyzes the complex heterocyclic radical-mediated conversion of 6-carboxy-5,6,7,8-tetrahydropterin (CPH4) to 7-carboxy-7-deazaguanine (CDG), a step common to the biosynthetic pathways of all 7-deazapurine-containing compounds.</text>
</comment>
<evidence type="ECO:0000256" key="7">
    <source>
        <dbReference type="ARBA" id="ARBA00023239"/>
    </source>
</evidence>
<dbReference type="PROSITE" id="PS51918">
    <property type="entry name" value="RADICAL_SAM"/>
    <property type="match status" value="1"/>
</dbReference>
<feature type="binding site" evidence="8">
    <location>
        <position position="46"/>
    </location>
    <ligand>
        <name>[4Fe-4S] cluster</name>
        <dbReference type="ChEBI" id="CHEBI:49883"/>
        <note>4Fe-4S-S-AdoMet</note>
    </ligand>
</feature>
<comment type="cofactor">
    <cofactor evidence="8">
        <name>[4Fe-4S] cluster</name>
        <dbReference type="ChEBI" id="CHEBI:49883"/>
    </cofactor>
    <text evidence="8">Binds 1 [4Fe-4S] cluster. The cluster is coordinated with 3 cysteines and an exchangeable S-adenosyl-L-methionine.</text>
</comment>
<evidence type="ECO:0000313" key="10">
    <source>
        <dbReference type="EMBL" id="MDT0307644.1"/>
    </source>
</evidence>
<keyword evidence="1 8" id="KW-0004">4Fe-4S</keyword>
<organism evidence="10 11">
    <name type="scientific">Streptomyces boetiae</name>
    <dbReference type="NCBI Taxonomy" id="3075541"/>
    <lineage>
        <taxon>Bacteria</taxon>
        <taxon>Bacillati</taxon>
        <taxon>Actinomycetota</taxon>
        <taxon>Actinomycetes</taxon>
        <taxon>Kitasatosporales</taxon>
        <taxon>Streptomycetaceae</taxon>
        <taxon>Streptomyces</taxon>
    </lineage>
</organism>
<dbReference type="Gene3D" id="3.20.20.70">
    <property type="entry name" value="Aldolase class I"/>
    <property type="match status" value="1"/>
</dbReference>
<dbReference type="SFLD" id="SFLDS00029">
    <property type="entry name" value="Radical_SAM"/>
    <property type="match status" value="1"/>
</dbReference>
<dbReference type="InterPro" id="IPR058240">
    <property type="entry name" value="rSAM_sf"/>
</dbReference>
<comment type="pathway">
    <text evidence="8">Purine metabolism; 7-cyano-7-deazaguanine biosynthesis.</text>
</comment>
<dbReference type="EC" id="4.3.99.3" evidence="8"/>
<sequence>MSAPARLAARQRLWVAETFADTVQGEGPSIGAPAAFIRLSRCNLTCTWCDTPYTWDRSRFDLAAESRRASAEELASWALGRPEELVVISGGEPLLQQRALVPLARMLIEAGRRVEIETNATYPPAAELAASGACFNVSPKLAGSRVPSALRIRPSVLEAFAALPTPRRVFKFVVTGLAELDEVDRLVARHRLRPVWVMPEGTTPEKITHGLRELAEGAATRGYRLGARLHVLLWGDERGR</sequence>
<evidence type="ECO:0000256" key="3">
    <source>
        <dbReference type="ARBA" id="ARBA00022723"/>
    </source>
</evidence>
<dbReference type="Proteomes" id="UP001183388">
    <property type="component" value="Unassembled WGS sequence"/>
</dbReference>
<evidence type="ECO:0000313" key="11">
    <source>
        <dbReference type="Proteomes" id="UP001183388"/>
    </source>
</evidence>
<feature type="binding site" evidence="8">
    <location>
        <position position="49"/>
    </location>
    <ligand>
        <name>[4Fe-4S] cluster</name>
        <dbReference type="ChEBI" id="CHEBI:49883"/>
        <note>4Fe-4S-S-AdoMet</note>
    </ligand>
</feature>
<keyword evidence="3 8" id="KW-0479">Metal-binding</keyword>
<evidence type="ECO:0000256" key="6">
    <source>
        <dbReference type="ARBA" id="ARBA00023014"/>
    </source>
</evidence>
<dbReference type="SUPFAM" id="SSF102114">
    <property type="entry name" value="Radical SAM enzymes"/>
    <property type="match status" value="1"/>
</dbReference>
<keyword evidence="4 8" id="KW-0460">Magnesium</keyword>
<dbReference type="InterPro" id="IPR007197">
    <property type="entry name" value="rSAM"/>
</dbReference>
<accession>A0ABU2L7U8</accession>
<feature type="binding site" evidence="8">
    <location>
        <position position="51"/>
    </location>
    <ligand>
        <name>Mg(2+)</name>
        <dbReference type="ChEBI" id="CHEBI:18420"/>
    </ligand>
</feature>
<dbReference type="PANTHER" id="PTHR42836:SF1">
    <property type="entry name" value="7-CARBOXY-7-DEAZAGUANINE SYNTHASE"/>
    <property type="match status" value="1"/>
</dbReference>
<dbReference type="EMBL" id="JAVREN010000013">
    <property type="protein sequence ID" value="MDT0307644.1"/>
    <property type="molecule type" value="Genomic_DNA"/>
</dbReference>
<comment type="subunit">
    <text evidence="8">Homodimer.</text>
</comment>
<name>A0ABU2L7U8_9ACTN</name>
<protein>
    <recommendedName>
        <fullName evidence="8">7-carboxy-7-deazaguanine synthase</fullName>
        <shortName evidence="8">CDG synthase</shortName>
        <ecNumber evidence="8">4.3.99.3</ecNumber>
    </recommendedName>
    <alternativeName>
        <fullName evidence="8">Queuosine biosynthesis protein QueE</fullName>
    </alternativeName>
</protein>
<dbReference type="HAMAP" id="MF_00917">
    <property type="entry name" value="QueE"/>
    <property type="match status" value="1"/>
</dbReference>
<comment type="cofactor">
    <cofactor evidence="8">
        <name>S-adenosyl-L-methionine</name>
        <dbReference type="ChEBI" id="CHEBI:59789"/>
    </cofactor>
    <text evidence="8">Binds 1 S-adenosyl-L-methionine per subunit.</text>
</comment>
<dbReference type="Pfam" id="PF04055">
    <property type="entry name" value="Radical_SAM"/>
    <property type="match status" value="1"/>
</dbReference>
<proteinExistence type="inferred from homology"/>
<feature type="binding site" evidence="8">
    <location>
        <begin position="48"/>
        <end position="50"/>
    </location>
    <ligand>
        <name>S-adenosyl-L-methionine</name>
        <dbReference type="ChEBI" id="CHEBI:59789"/>
    </ligand>
</feature>
<feature type="binding site" evidence="8">
    <location>
        <begin position="23"/>
        <end position="25"/>
    </location>
    <ligand>
        <name>substrate</name>
    </ligand>
</feature>
<dbReference type="CDD" id="cd01335">
    <property type="entry name" value="Radical_SAM"/>
    <property type="match status" value="1"/>
</dbReference>
<comment type="cofactor">
    <cofactor evidence="8">
        <name>Mg(2+)</name>
        <dbReference type="ChEBI" id="CHEBI:18420"/>
    </cofactor>
</comment>
<dbReference type="PIRSF" id="PIRSF000370">
    <property type="entry name" value="QueE"/>
    <property type="match status" value="1"/>
</dbReference>
<evidence type="ECO:0000256" key="8">
    <source>
        <dbReference type="HAMAP-Rule" id="MF_00917"/>
    </source>
</evidence>
<reference evidence="11" key="1">
    <citation type="submission" date="2023-07" db="EMBL/GenBank/DDBJ databases">
        <title>30 novel species of actinomycetes from the DSMZ collection.</title>
        <authorList>
            <person name="Nouioui I."/>
        </authorList>
    </citation>
    <scope>NUCLEOTIDE SEQUENCE [LARGE SCALE GENOMIC DNA]</scope>
    <source>
        <strain evidence="11">DSM 44917</strain>
    </source>
</reference>
<evidence type="ECO:0000256" key="1">
    <source>
        <dbReference type="ARBA" id="ARBA00022485"/>
    </source>
</evidence>
<gene>
    <name evidence="8" type="primary">queE</name>
    <name evidence="10" type="ORF">RM780_11805</name>
</gene>
<evidence type="ECO:0000256" key="2">
    <source>
        <dbReference type="ARBA" id="ARBA00022691"/>
    </source>
</evidence>
<dbReference type="InterPro" id="IPR024924">
    <property type="entry name" value="7-CO-7-deazaguanine_synth-like"/>
</dbReference>
<dbReference type="RefSeq" id="WP_311630591.1">
    <property type="nucleotide sequence ID" value="NZ_JAVREN010000013.1"/>
</dbReference>
<keyword evidence="7 8" id="KW-0456">Lyase</keyword>
<comment type="caution">
    <text evidence="10">The sequence shown here is derived from an EMBL/GenBank/DDBJ whole genome shotgun (WGS) entry which is preliminary data.</text>
</comment>
<dbReference type="InterPro" id="IPR013785">
    <property type="entry name" value="Aldolase_TIM"/>
</dbReference>